<proteinExistence type="predicted"/>
<dbReference type="OrthoDB" id="3256525at2759"/>
<dbReference type="EMBL" id="JACAZI010000013">
    <property type="protein sequence ID" value="KAF7345452.1"/>
    <property type="molecule type" value="Genomic_DNA"/>
</dbReference>
<name>A0A8H6XQV2_9AGAR</name>
<comment type="caution">
    <text evidence="1">The sequence shown here is derived from an EMBL/GenBank/DDBJ whole genome shotgun (WGS) entry which is preliminary data.</text>
</comment>
<sequence>MANNVPPEIWLHVFLFATSTPYTPQLYETEYHPFHNPPSEQERSLLNLANQTVLAFSLVCRDWHSWSTQFLFETVHLSWYGTRKLQESLQRSVAGLPCGKWTRRLELSVVEHEDSDHPVSPTDIFRLCPNIEVLVKCDDDLLPHSIEGADLTGLKRFDWYYAHYRDGDHQFATEDDDRSRGQNFLRDVVENAPNLQYLSLAKRFRGRFLRFGPAASFLTLPALITLRLQSLSLDVWAEIEMWSFPRLKILRVDAAFLDLPRASNRIWDTVRVVELLQDEASISSIIPSILKICPNATELNYYIQSVYPPPSGTVFASVQVVRLHFSVNGLLHWTVDSEDELWNHIYAHFRTLKGPAFPSLKRVALYGPWDSILKGEPFALVKKDLDGRGCSLELASDEAIEFHEV</sequence>
<protein>
    <submittedName>
        <fullName evidence="1">Uncharacterized protein</fullName>
    </submittedName>
</protein>
<keyword evidence="2" id="KW-1185">Reference proteome</keyword>
<evidence type="ECO:0000313" key="2">
    <source>
        <dbReference type="Proteomes" id="UP000620124"/>
    </source>
</evidence>
<accession>A0A8H6XQV2</accession>
<dbReference type="Proteomes" id="UP000620124">
    <property type="component" value="Unassembled WGS sequence"/>
</dbReference>
<organism evidence="1 2">
    <name type="scientific">Mycena venus</name>
    <dbReference type="NCBI Taxonomy" id="2733690"/>
    <lineage>
        <taxon>Eukaryota</taxon>
        <taxon>Fungi</taxon>
        <taxon>Dikarya</taxon>
        <taxon>Basidiomycota</taxon>
        <taxon>Agaricomycotina</taxon>
        <taxon>Agaricomycetes</taxon>
        <taxon>Agaricomycetidae</taxon>
        <taxon>Agaricales</taxon>
        <taxon>Marasmiineae</taxon>
        <taxon>Mycenaceae</taxon>
        <taxon>Mycena</taxon>
    </lineage>
</organism>
<evidence type="ECO:0000313" key="1">
    <source>
        <dbReference type="EMBL" id="KAF7345452.1"/>
    </source>
</evidence>
<dbReference type="SUPFAM" id="SSF52058">
    <property type="entry name" value="L domain-like"/>
    <property type="match status" value="1"/>
</dbReference>
<reference evidence="1" key="1">
    <citation type="submission" date="2020-05" db="EMBL/GenBank/DDBJ databases">
        <title>Mycena genomes resolve the evolution of fungal bioluminescence.</title>
        <authorList>
            <person name="Tsai I.J."/>
        </authorList>
    </citation>
    <scope>NUCLEOTIDE SEQUENCE</scope>
    <source>
        <strain evidence="1">CCC161011</strain>
    </source>
</reference>
<gene>
    <name evidence="1" type="ORF">MVEN_01563300</name>
</gene>
<dbReference type="AlphaFoldDB" id="A0A8H6XQV2"/>